<evidence type="ECO:0000256" key="1">
    <source>
        <dbReference type="SAM" id="Phobius"/>
    </source>
</evidence>
<evidence type="ECO:0000313" key="2">
    <source>
        <dbReference type="EMBL" id="CAF3610811.1"/>
    </source>
</evidence>
<dbReference type="Proteomes" id="UP000663869">
    <property type="component" value="Unassembled WGS sequence"/>
</dbReference>
<dbReference type="AlphaFoldDB" id="A0A818NPS8"/>
<keyword evidence="1" id="KW-1133">Transmembrane helix</keyword>
<dbReference type="Proteomes" id="UP000663862">
    <property type="component" value="Unassembled WGS sequence"/>
</dbReference>
<dbReference type="EMBL" id="CAJOBQ010001654">
    <property type="protein sequence ID" value="CAF4505124.1"/>
    <property type="molecule type" value="Genomic_DNA"/>
</dbReference>
<protein>
    <submittedName>
        <fullName evidence="2">Uncharacterized protein</fullName>
    </submittedName>
</protein>
<organism evidence="2 4">
    <name type="scientific">Rotaria socialis</name>
    <dbReference type="NCBI Taxonomy" id="392032"/>
    <lineage>
        <taxon>Eukaryota</taxon>
        <taxon>Metazoa</taxon>
        <taxon>Spiralia</taxon>
        <taxon>Gnathifera</taxon>
        <taxon>Rotifera</taxon>
        <taxon>Eurotatoria</taxon>
        <taxon>Bdelloidea</taxon>
        <taxon>Philodinida</taxon>
        <taxon>Philodinidae</taxon>
        <taxon>Rotaria</taxon>
    </lineage>
</organism>
<comment type="caution">
    <text evidence="2">The sequence shown here is derived from an EMBL/GenBank/DDBJ whole genome shotgun (WGS) entry which is preliminary data.</text>
</comment>
<sequence>MTKNIFVLNRNINDANSAFNTTQIITGSPSGVGVGRSVACINDRTVAINVFDVLNRSWSRPEVRIYDFYSGIGIRLFIFPNQQQTLAMRRSPLFLNIIYWPDQSSVLTDQSRMFVIRSAPPGFYSNITEDRSFSITISDQSYCLYGTFKNDFSAGPCFICPPQAKNSGNRPSNHCESCSSDVFCPMGSIDDTVTLNLYPSYTQTFPYRDTPDTNNYDNLLVRHMIYFGRTTNCLTSMPILWILISVAITFVVWLVMILIKKIGSDQIKHRHRMAKGCLKRIDIINEGEQWVDGLFSPSIIVVFVFAFWFAVQYVKLYPIEASSEFSSKCDSDLHNSLFDNAFQLPLPDSSGKLWPIFNMLRQQPITRTFDLVKIKADCPNISFKQNHAGARYIHISMSNCILQPDNINQSVSVVLPQHEMALQMNVSGPYFIGACRLYLRGPGHKNNNSRLQTLHACQLFWTRNQTLSRSASLSVLWIKAVNQSKLLTIGELTQFDG</sequence>
<proteinExistence type="predicted"/>
<gene>
    <name evidence="2" type="ORF">FME351_LOCUS22438</name>
    <name evidence="3" type="ORF">TSG867_LOCUS21410</name>
</gene>
<evidence type="ECO:0000313" key="4">
    <source>
        <dbReference type="Proteomes" id="UP000663869"/>
    </source>
</evidence>
<evidence type="ECO:0000313" key="3">
    <source>
        <dbReference type="EMBL" id="CAF4505124.1"/>
    </source>
</evidence>
<keyword evidence="1" id="KW-0812">Transmembrane</keyword>
<feature type="transmembrane region" description="Helical" evidence="1">
    <location>
        <begin position="290"/>
        <end position="311"/>
    </location>
</feature>
<reference evidence="2" key="1">
    <citation type="submission" date="2021-02" db="EMBL/GenBank/DDBJ databases">
        <authorList>
            <person name="Nowell W R."/>
        </authorList>
    </citation>
    <scope>NUCLEOTIDE SEQUENCE</scope>
</reference>
<accession>A0A818NPS8</accession>
<dbReference type="EMBL" id="CAJNYU010002911">
    <property type="protein sequence ID" value="CAF3610811.1"/>
    <property type="molecule type" value="Genomic_DNA"/>
</dbReference>
<keyword evidence="1" id="KW-0472">Membrane</keyword>
<feature type="transmembrane region" description="Helical" evidence="1">
    <location>
        <begin position="239"/>
        <end position="259"/>
    </location>
</feature>
<name>A0A818NPS8_9BILA</name>